<protein>
    <submittedName>
        <fullName evidence="1">Uncharacterized protein</fullName>
    </submittedName>
</protein>
<dbReference type="AlphaFoldDB" id="A0A075U1J6"/>
<sequence length="85" mass="10115">MGLFRRHKLDSKAYDEQLVDIIHDAKYDYEKARLTQDAMFESNVDTRKVLAETARAKQTYFFLLRAARGRNMRGRWATAFERPEK</sequence>
<dbReference type="Proteomes" id="UP000029079">
    <property type="component" value="Chromosome"/>
</dbReference>
<dbReference type="InterPro" id="IPR019644">
    <property type="entry name" value="DUF2508"/>
</dbReference>
<keyword evidence="2" id="KW-1185">Reference proteome</keyword>
<proteinExistence type="predicted"/>
<dbReference type="OrthoDB" id="2146210at2"/>
<gene>
    <name evidence="1" type="ORF">WS74_1177</name>
</gene>
<reference evidence="2" key="2">
    <citation type="submission" date="2014-08" db="EMBL/GenBank/DDBJ databases">
        <title>Complete genome of Weissella ceti strain WS74 isolated from diseased rainbow trout in Brazil.</title>
        <authorList>
            <person name="Figueiredo H.C.P."/>
            <person name="Leal C.A.G."/>
            <person name="Pereira F.L."/>
            <person name="Soares S.C."/>
            <person name="Dorella F.A."/>
            <person name="Carvalho A.F."/>
            <person name="Azevedo V.A.C."/>
        </authorList>
    </citation>
    <scope>NUCLEOTIDE SEQUENCE [LARGE SCALE GENOMIC DNA]</scope>
    <source>
        <strain evidence="2">WS74</strain>
    </source>
</reference>
<reference evidence="1 2" key="1">
    <citation type="journal article" date="2014" name="Genome Announc.">
        <title>Complete Genome Sequences of Fish Pathogenic Weissella ceti Strains WS74 and WS105.</title>
        <authorList>
            <person name="Figueiredo H.C."/>
            <person name="Leal C.A."/>
            <person name="Dorella F.A."/>
            <person name="Carvalho A.F."/>
            <person name="Soares S.C."/>
            <person name="Pereira F.L."/>
            <person name="Azevedo V.A."/>
        </authorList>
    </citation>
    <scope>NUCLEOTIDE SEQUENCE [LARGE SCALE GENOMIC DNA]</scope>
    <source>
        <strain evidence="1 2">WS74</strain>
    </source>
</reference>
<evidence type="ECO:0000313" key="2">
    <source>
        <dbReference type="Proteomes" id="UP000029079"/>
    </source>
</evidence>
<dbReference type="EMBL" id="CP009223">
    <property type="protein sequence ID" value="AIM63427.1"/>
    <property type="molecule type" value="Genomic_DNA"/>
</dbReference>
<evidence type="ECO:0000313" key="1">
    <source>
        <dbReference type="EMBL" id="AIM63427.1"/>
    </source>
</evidence>
<dbReference type="STRING" id="759620.WS105_1172"/>
<dbReference type="PATRIC" id="fig|759620.7.peg.1132"/>
<accession>A0A075U1J6</accession>
<name>A0A075U1J6_9LACO</name>
<dbReference type="Pfam" id="PF10704">
    <property type="entry name" value="DUF2508"/>
    <property type="match status" value="1"/>
</dbReference>
<dbReference type="RefSeq" id="WP_009765053.1">
    <property type="nucleotide sequence ID" value="NZ_CP009223.1"/>
</dbReference>
<dbReference type="KEGG" id="wce:WS08_1109"/>
<organism evidence="1 2">
    <name type="scientific">Weissella ceti</name>
    <dbReference type="NCBI Taxonomy" id="759620"/>
    <lineage>
        <taxon>Bacteria</taxon>
        <taxon>Bacillati</taxon>
        <taxon>Bacillota</taxon>
        <taxon>Bacilli</taxon>
        <taxon>Lactobacillales</taxon>
        <taxon>Lactobacillaceae</taxon>
        <taxon>Weissella</taxon>
    </lineage>
</organism>
<dbReference type="KEGG" id="wci:WS105_1172"/>
<dbReference type="KEGG" id="wct:WS74_1177"/>